<dbReference type="Pfam" id="PF00499">
    <property type="entry name" value="Oxidored_q3"/>
    <property type="match status" value="1"/>
</dbReference>
<keyword evidence="2 4" id="KW-0496">Mitochondrion</keyword>
<comment type="catalytic activity">
    <reaction evidence="2">
        <text>a ubiquinone + NADH + 5 H(+)(in) = a ubiquinol + NAD(+) + 4 H(+)(out)</text>
        <dbReference type="Rhea" id="RHEA:29091"/>
        <dbReference type="Rhea" id="RHEA-COMP:9565"/>
        <dbReference type="Rhea" id="RHEA-COMP:9566"/>
        <dbReference type="ChEBI" id="CHEBI:15378"/>
        <dbReference type="ChEBI" id="CHEBI:16389"/>
        <dbReference type="ChEBI" id="CHEBI:17976"/>
        <dbReference type="ChEBI" id="CHEBI:57540"/>
        <dbReference type="ChEBI" id="CHEBI:57945"/>
        <dbReference type="EC" id="7.1.1.2"/>
    </reaction>
</comment>
<keyword evidence="2" id="KW-0249">Electron transport</keyword>
<evidence type="ECO:0000256" key="3">
    <source>
        <dbReference type="SAM" id="SignalP"/>
    </source>
</evidence>
<comment type="similarity">
    <text evidence="2">Belongs to the complex I subunit 6 family.</text>
</comment>
<dbReference type="GO" id="GO:0031966">
    <property type="term" value="C:mitochondrial membrane"/>
    <property type="evidence" value="ECO:0007669"/>
    <property type="project" value="UniProtKB-SubCell"/>
</dbReference>
<dbReference type="PANTHER" id="PTHR33269">
    <property type="entry name" value="NADH-UBIQUINONE OXIDOREDUCTASE CHAIN 6"/>
    <property type="match status" value="1"/>
</dbReference>
<feature type="signal peptide" evidence="3">
    <location>
        <begin position="1"/>
        <end position="21"/>
    </location>
</feature>
<feature type="transmembrane region" description="Helical" evidence="2">
    <location>
        <begin position="90"/>
        <end position="118"/>
    </location>
</feature>
<keyword evidence="3" id="KW-0732">Signal</keyword>
<evidence type="ECO:0000313" key="4">
    <source>
        <dbReference type="EMBL" id="AET13186.1"/>
    </source>
</evidence>
<feature type="chain" id="PRO_5044496050" description="NADH-ubiquinone oxidoreductase chain 6" evidence="3">
    <location>
        <begin position="22"/>
        <end position="181"/>
    </location>
</feature>
<keyword evidence="2" id="KW-0520">NAD</keyword>
<organism evidence="4">
    <name type="scientific">Carybdea xaymacana</name>
    <dbReference type="NCBI Taxonomy" id="168719"/>
    <lineage>
        <taxon>Eukaryota</taxon>
        <taxon>Metazoa</taxon>
        <taxon>Cnidaria</taxon>
        <taxon>Cubozoa</taxon>
        <taxon>Carybdeida</taxon>
        <taxon>Carybdeidae</taxon>
        <taxon>Carybdea</taxon>
    </lineage>
</organism>
<sequence>MWAHLALTVFILLSASLVVSSFNPVFGVIWLVLTFIGGCLMFWNLGAQFLALILIIVYVGAIAVMFLFVIMMLPTSLRPYSLDLSKLVPIALIITILLIVGGISTNWFLTLLTPIWNWSLTNRVDIQGIFLSLYQDDPIVLLLAGVVLLIALIGALILCTSSNSKTPSLSKKQNSFLQISR</sequence>
<dbReference type="AlphaFoldDB" id="G9IT66"/>
<feature type="transmembrane region" description="Helical" evidence="2">
    <location>
        <begin position="50"/>
        <end position="70"/>
    </location>
</feature>
<geneLocation type="mitochondrion" evidence="4"/>
<keyword evidence="2" id="KW-0813">Transport</keyword>
<dbReference type="Gene3D" id="1.20.120.1200">
    <property type="entry name" value="NADH-ubiquinone/plastoquinone oxidoreductase chain 6, subunit NuoJ"/>
    <property type="match status" value="1"/>
</dbReference>
<keyword evidence="2" id="KW-0830">Ubiquinone</keyword>
<dbReference type="GO" id="GO:0016491">
    <property type="term" value="F:oxidoreductase activity"/>
    <property type="evidence" value="ECO:0007669"/>
    <property type="project" value="UniProtKB-KW"/>
</dbReference>
<reference evidence="4" key="1">
    <citation type="journal article" date="2012" name="Genome Biol. Evol.">
        <title>Evolution of linear mitochondrial genomes in medusozoan cnidarians.</title>
        <authorList>
            <person name="Kayal E."/>
            <person name="Bentlage B."/>
            <person name="Collins A.G."/>
            <person name="Kayal M."/>
            <person name="Pirro S."/>
            <person name="Lavrov D.V."/>
        </authorList>
    </citation>
    <scope>NUCLEOTIDE SEQUENCE</scope>
</reference>
<keyword evidence="2" id="KW-0472">Membrane</keyword>
<gene>
    <name evidence="4" type="primary">nad6</name>
</gene>
<accession>G9IT66</accession>
<keyword evidence="2" id="KW-1278">Translocase</keyword>
<keyword evidence="4" id="KW-0560">Oxidoreductase</keyword>
<dbReference type="PANTHER" id="PTHR33269:SF17">
    <property type="entry name" value="NADH-UBIQUINONE OXIDOREDUCTASE CHAIN 6"/>
    <property type="match status" value="1"/>
</dbReference>
<dbReference type="InterPro" id="IPR001457">
    <property type="entry name" value="NADH_UbQ/plastoQ_OxRdtase_su6"/>
</dbReference>
<keyword evidence="2" id="KW-0812">Transmembrane</keyword>
<dbReference type="InterPro" id="IPR042106">
    <property type="entry name" value="Nuo/plastoQ_OxRdtase_6_NuoJ"/>
</dbReference>
<feature type="transmembrane region" description="Helical" evidence="2">
    <location>
        <begin position="25"/>
        <end position="43"/>
    </location>
</feature>
<dbReference type="EMBL" id="JN700983">
    <property type="protein sequence ID" value="AET13186.1"/>
    <property type="molecule type" value="Genomic_DNA"/>
</dbReference>
<evidence type="ECO:0000256" key="2">
    <source>
        <dbReference type="RuleBase" id="RU004430"/>
    </source>
</evidence>
<proteinExistence type="inferred from homology"/>
<protein>
    <recommendedName>
        <fullName evidence="1 2">NADH-ubiquinone oxidoreductase chain 6</fullName>
        <ecNumber evidence="2">7.1.1.2</ecNumber>
    </recommendedName>
</protein>
<dbReference type="GO" id="GO:0008137">
    <property type="term" value="F:NADH dehydrogenase (ubiquinone) activity"/>
    <property type="evidence" value="ECO:0007669"/>
    <property type="project" value="UniProtKB-UniRule"/>
</dbReference>
<name>G9IT66_9CNID</name>
<keyword evidence="2" id="KW-0679">Respiratory chain</keyword>
<keyword evidence="2" id="KW-1133">Transmembrane helix</keyword>
<evidence type="ECO:0000256" key="1">
    <source>
        <dbReference type="ARBA" id="ARBA00021095"/>
    </source>
</evidence>
<dbReference type="EC" id="7.1.1.2" evidence="2"/>
<comment type="subcellular location">
    <subcellularLocation>
        <location evidence="2">Mitochondrion membrane</location>
        <topology evidence="2">Multi-pass membrane protein</topology>
    </subcellularLocation>
</comment>
<comment type="function">
    <text evidence="2">Core subunit of the mitochondrial membrane respiratory chain NADH dehydrogenase (Complex I) which catalyzes electron transfer from NADH through the respiratory chain, using ubiquinone as an electron acceptor. Essential for the catalytic activity and assembly of complex I.</text>
</comment>
<feature type="transmembrane region" description="Helical" evidence="2">
    <location>
        <begin position="139"/>
        <end position="158"/>
    </location>
</feature>